<comment type="caution">
    <text evidence="2">The sequence shown here is derived from an EMBL/GenBank/DDBJ whole genome shotgun (WGS) entry which is preliminary data.</text>
</comment>
<accession>A0A6G0XP76</accession>
<dbReference type="Proteomes" id="UP000481153">
    <property type="component" value="Unassembled WGS sequence"/>
</dbReference>
<gene>
    <name evidence="2" type="ORF">Ae201684_002716</name>
</gene>
<keyword evidence="3" id="KW-1185">Reference proteome</keyword>
<evidence type="ECO:0000313" key="2">
    <source>
        <dbReference type="EMBL" id="KAF0742314.1"/>
    </source>
</evidence>
<dbReference type="AlphaFoldDB" id="A0A6G0XP76"/>
<proteinExistence type="predicted"/>
<evidence type="ECO:0000313" key="3">
    <source>
        <dbReference type="Proteomes" id="UP000481153"/>
    </source>
</evidence>
<dbReference type="EMBL" id="VJMJ01000029">
    <property type="protein sequence ID" value="KAF0742314.1"/>
    <property type="molecule type" value="Genomic_DNA"/>
</dbReference>
<feature type="region of interest" description="Disordered" evidence="1">
    <location>
        <begin position="110"/>
        <end position="129"/>
    </location>
</feature>
<protein>
    <recommendedName>
        <fullName evidence="4">PH domain-containing protein</fullName>
    </recommendedName>
</protein>
<organism evidence="2 3">
    <name type="scientific">Aphanomyces euteiches</name>
    <dbReference type="NCBI Taxonomy" id="100861"/>
    <lineage>
        <taxon>Eukaryota</taxon>
        <taxon>Sar</taxon>
        <taxon>Stramenopiles</taxon>
        <taxon>Oomycota</taxon>
        <taxon>Saprolegniomycetes</taxon>
        <taxon>Saprolegniales</taxon>
        <taxon>Verrucalvaceae</taxon>
        <taxon>Aphanomyces</taxon>
    </lineage>
</organism>
<dbReference type="VEuPathDB" id="FungiDB:AeMF1_001179"/>
<reference evidence="2 3" key="1">
    <citation type="submission" date="2019-07" db="EMBL/GenBank/DDBJ databases">
        <title>Genomics analysis of Aphanomyces spp. identifies a new class of oomycete effector associated with host adaptation.</title>
        <authorList>
            <person name="Gaulin E."/>
        </authorList>
    </citation>
    <scope>NUCLEOTIDE SEQUENCE [LARGE SCALE GENOMIC DNA]</scope>
    <source>
        <strain evidence="2 3">ATCC 201684</strain>
    </source>
</reference>
<sequence>MDVVAPNEVATFESYIDTKTKKWAMNIWKCRFWQMHNQVLTVYYEKADVKKNKYTKKYTILQGEKWVEKPWGIKLETKEEGWLYGIIHSKAEWAGWLHAFVVLEHNLNPPVRKNSTSRPPRRLSLDTTDVRSSVSSIEDVDSSEESSPTRRVSFNGGVRVRTIPAVDDDDKGDLFYTEKELDRMQKATAEGALLLNKRRMPVLA</sequence>
<evidence type="ECO:0008006" key="4">
    <source>
        <dbReference type="Google" id="ProtNLM"/>
    </source>
</evidence>
<evidence type="ECO:0000256" key="1">
    <source>
        <dbReference type="SAM" id="MobiDB-lite"/>
    </source>
</evidence>
<name>A0A6G0XP76_9STRA</name>